<dbReference type="PROSITE" id="PS00028">
    <property type="entry name" value="ZINC_FINGER_C2H2_1"/>
    <property type="match status" value="1"/>
</dbReference>
<dbReference type="InterPro" id="IPR003656">
    <property type="entry name" value="Znf_BED"/>
</dbReference>
<dbReference type="KEGG" id="aqu:100632995"/>
<keyword evidence="9" id="KW-1185">Reference proteome</keyword>
<evidence type="ECO:0000256" key="5">
    <source>
        <dbReference type="ARBA" id="ARBA00023242"/>
    </source>
</evidence>
<dbReference type="GO" id="GO:0005634">
    <property type="term" value="C:nucleus"/>
    <property type="evidence" value="ECO:0007669"/>
    <property type="project" value="UniProtKB-SubCell"/>
</dbReference>
<organism evidence="8">
    <name type="scientific">Amphimedon queenslandica</name>
    <name type="common">Sponge</name>
    <dbReference type="NCBI Taxonomy" id="400682"/>
    <lineage>
        <taxon>Eukaryota</taxon>
        <taxon>Metazoa</taxon>
        <taxon>Porifera</taxon>
        <taxon>Demospongiae</taxon>
        <taxon>Heteroscleromorpha</taxon>
        <taxon>Haplosclerida</taxon>
        <taxon>Niphatidae</taxon>
        <taxon>Amphimedon</taxon>
    </lineage>
</organism>
<dbReference type="AlphaFoldDB" id="A0A1X7VFF5"/>
<keyword evidence="2" id="KW-0479">Metal-binding</keyword>
<sequence>MGRKKRKNLKPWCWYCNREFDDEKVLIGHQKAKHFKCHICHKKLYTAPGLAIHCSQVHKETITKVPNALLDRSILDFEIYGMEGVPEEARRMREIEKYGSASDDGPDTKRLKTDGLAAGVSPVPVGDGLFPAGPPGLLPGVPPVLIPGMPPIVPGMIPAPPRGIPMVPPASAPTMTQPLFPSAVVQPPTSAPPIGTTITSSDNSVATHKEAAASAAESILMTAALVVPLPENSLLMHPKQDLSMEEIRSLRAKYNIPSANSMVHSSLSLSRPPPPPMGGMPTIRPGMGPLPISFSIRPLQQPPLHGVMPQ</sequence>
<dbReference type="InterPro" id="IPR013087">
    <property type="entry name" value="Znf_C2H2_type"/>
</dbReference>
<reference evidence="9" key="1">
    <citation type="journal article" date="2010" name="Nature">
        <title>The Amphimedon queenslandica genome and the evolution of animal complexity.</title>
        <authorList>
            <person name="Srivastava M."/>
            <person name="Simakov O."/>
            <person name="Chapman J."/>
            <person name="Fahey B."/>
            <person name="Gauthier M.E."/>
            <person name="Mitros T."/>
            <person name="Richards G.S."/>
            <person name="Conaco C."/>
            <person name="Dacre M."/>
            <person name="Hellsten U."/>
            <person name="Larroux C."/>
            <person name="Putnam N.H."/>
            <person name="Stanke M."/>
            <person name="Adamska M."/>
            <person name="Darling A."/>
            <person name="Degnan S.M."/>
            <person name="Oakley T.H."/>
            <person name="Plachetzki D.C."/>
            <person name="Zhai Y."/>
            <person name="Adamski M."/>
            <person name="Calcino A."/>
            <person name="Cummins S.F."/>
            <person name="Goodstein D.M."/>
            <person name="Harris C."/>
            <person name="Jackson D.J."/>
            <person name="Leys S.P."/>
            <person name="Shu S."/>
            <person name="Woodcroft B.J."/>
            <person name="Vervoort M."/>
            <person name="Kosik K.S."/>
            <person name="Manning G."/>
            <person name="Degnan B.M."/>
            <person name="Rokhsar D.S."/>
        </authorList>
    </citation>
    <scope>NUCLEOTIDE SEQUENCE [LARGE SCALE GENOMIC DNA]</scope>
</reference>
<dbReference type="EnsemblMetazoa" id="Aqu2.1.38474_001">
    <property type="protein sequence ID" value="Aqu2.1.38474_001"/>
    <property type="gene ID" value="Aqu2.1.38474"/>
</dbReference>
<evidence type="ECO:0000256" key="2">
    <source>
        <dbReference type="ARBA" id="ARBA00022723"/>
    </source>
</evidence>
<dbReference type="PANTHER" id="PTHR23215">
    <property type="entry name" value="ZINC FINGER PROTEIN 207"/>
    <property type="match status" value="1"/>
</dbReference>
<dbReference type="PANTHER" id="PTHR23215:SF0">
    <property type="entry name" value="BUB3-INTERACTING AND GLEBS MOTIF-CONTAINING PROTEIN ZNF207"/>
    <property type="match status" value="1"/>
</dbReference>
<dbReference type="InParanoid" id="A0A1X7VFF5"/>
<dbReference type="EnsemblMetazoa" id="XM_003384451.3">
    <property type="protein sequence ID" value="XP_003384499.2"/>
    <property type="gene ID" value="LOC100632995"/>
</dbReference>
<keyword evidence="4" id="KW-0862">Zinc</keyword>
<dbReference type="Proteomes" id="UP000007879">
    <property type="component" value="Unassembled WGS sequence"/>
</dbReference>
<dbReference type="STRING" id="400682.A0A1X7VFF5"/>
<dbReference type="GO" id="GO:0008270">
    <property type="term" value="F:zinc ion binding"/>
    <property type="evidence" value="ECO:0007669"/>
    <property type="project" value="UniProtKB-KW"/>
</dbReference>
<dbReference type="PROSITE" id="PS50808">
    <property type="entry name" value="ZF_BED"/>
    <property type="match status" value="1"/>
</dbReference>
<name>A0A1X7VFF5_AMPQE</name>
<evidence type="ECO:0000256" key="3">
    <source>
        <dbReference type="ARBA" id="ARBA00022771"/>
    </source>
</evidence>
<protein>
    <recommendedName>
        <fullName evidence="7">BED-type domain-containing protein</fullName>
    </recommendedName>
</protein>
<reference evidence="8" key="2">
    <citation type="submission" date="2017-05" db="UniProtKB">
        <authorList>
            <consortium name="EnsemblMetazoa"/>
        </authorList>
    </citation>
    <scope>IDENTIFICATION</scope>
</reference>
<proteinExistence type="predicted"/>
<evidence type="ECO:0000256" key="1">
    <source>
        <dbReference type="ARBA" id="ARBA00004123"/>
    </source>
</evidence>
<dbReference type="OrthoDB" id="1306014at2759"/>
<dbReference type="CDD" id="cd20908">
    <property type="entry name" value="SUF4-like"/>
    <property type="match status" value="1"/>
</dbReference>
<dbReference type="GO" id="GO:0003677">
    <property type="term" value="F:DNA binding"/>
    <property type="evidence" value="ECO:0007669"/>
    <property type="project" value="InterPro"/>
</dbReference>
<keyword evidence="3 6" id="KW-0863">Zinc-finger</keyword>
<evidence type="ECO:0000259" key="7">
    <source>
        <dbReference type="PROSITE" id="PS50808"/>
    </source>
</evidence>
<evidence type="ECO:0000256" key="6">
    <source>
        <dbReference type="PROSITE-ProRule" id="PRU00027"/>
    </source>
</evidence>
<gene>
    <name evidence="8" type="primary">100632995</name>
</gene>
<accession>A0A1X7VFF5</accession>
<feature type="domain" description="BED-type" evidence="7">
    <location>
        <begin position="6"/>
        <end position="65"/>
    </location>
</feature>
<evidence type="ECO:0000256" key="4">
    <source>
        <dbReference type="ARBA" id="ARBA00022833"/>
    </source>
</evidence>
<comment type="subcellular location">
    <subcellularLocation>
        <location evidence="1">Nucleus</location>
    </subcellularLocation>
</comment>
<keyword evidence="5" id="KW-0539">Nucleus</keyword>
<dbReference type="SMART" id="SM00355">
    <property type="entry name" value="ZnF_C2H2"/>
    <property type="match status" value="2"/>
</dbReference>
<evidence type="ECO:0000313" key="8">
    <source>
        <dbReference type="EnsemblMetazoa" id="Aqu2.1.38474_001"/>
    </source>
</evidence>
<dbReference type="eggNOG" id="KOG2893">
    <property type="taxonomic scope" value="Eukaryota"/>
</dbReference>
<evidence type="ECO:0000313" key="9">
    <source>
        <dbReference type="Proteomes" id="UP000007879"/>
    </source>
</evidence>